<dbReference type="AlphaFoldDB" id="A0A0F7G085"/>
<proteinExistence type="predicted"/>
<evidence type="ECO:0000256" key="1">
    <source>
        <dbReference type="SAM" id="MobiDB-lite"/>
    </source>
</evidence>
<dbReference type="EMBL" id="CP009922">
    <property type="protein sequence ID" value="AKG46354.1"/>
    <property type="molecule type" value="Genomic_DNA"/>
</dbReference>
<sequence length="265" mass="28397">MRDDPDHPAVQRPFLPQLGEGGGGLDRRQSGRGRGAGQSESGGDAFAQHRVDAGQHPQHPFLDGLLVALAQLEGVGGDDVFAFHRGHAQPEPARLAEVVLEARRRLPHGAAGRHLAGHLDVHPFARPGQVREQPPGQQRVVGDVDARHQVPGVEGHLFGLGEVVDRVGVEGEQPDGVYRGEFLGNDVGGVQQADAFEELFLGVGEDLHTQLPLGVRARLDRVGQIAPVEVGVDPARQRGFLPDHGVHAQARFPVELHQGRLVPGR</sequence>
<name>A0A0F7G085_9ACTN</name>
<organism evidence="2 3">
    <name type="scientific">Streptomyces xiamenensis</name>
    <dbReference type="NCBI Taxonomy" id="408015"/>
    <lineage>
        <taxon>Bacteria</taxon>
        <taxon>Bacillati</taxon>
        <taxon>Actinomycetota</taxon>
        <taxon>Actinomycetes</taxon>
        <taxon>Kitasatosporales</taxon>
        <taxon>Streptomycetaceae</taxon>
        <taxon>Streptomyces</taxon>
    </lineage>
</organism>
<protein>
    <submittedName>
        <fullName evidence="2">Uncharacterized protein</fullName>
    </submittedName>
</protein>
<dbReference type="Proteomes" id="UP000034034">
    <property type="component" value="Chromosome"/>
</dbReference>
<reference evidence="2" key="1">
    <citation type="submission" date="2019-08" db="EMBL/GenBank/DDBJ databases">
        <title>Complete genome sequence of a mangrove-derived Streptomyces xiamenensis.</title>
        <authorList>
            <person name="Xu J."/>
        </authorList>
    </citation>
    <scope>NUCLEOTIDE SEQUENCE</scope>
    <source>
        <strain evidence="2">318</strain>
    </source>
</reference>
<dbReference type="PATRIC" id="fig|408015.6.peg.5033"/>
<evidence type="ECO:0000313" key="2">
    <source>
        <dbReference type="EMBL" id="AKG46354.1"/>
    </source>
</evidence>
<dbReference type="HOGENOM" id="CLU_1049405_0_0_11"/>
<accession>A0A0F7G085</accession>
<feature type="region of interest" description="Disordered" evidence="1">
    <location>
        <begin position="1"/>
        <end position="44"/>
    </location>
</feature>
<keyword evidence="3" id="KW-1185">Reference proteome</keyword>
<evidence type="ECO:0000313" key="3">
    <source>
        <dbReference type="Proteomes" id="UP000034034"/>
    </source>
</evidence>
<dbReference type="KEGG" id="sxi:SXIM_49700"/>
<gene>
    <name evidence="2" type="ORF">SXIM_49700</name>
</gene>